<evidence type="ECO:0000313" key="3">
    <source>
        <dbReference type="Proteomes" id="UP000886520"/>
    </source>
</evidence>
<evidence type="ECO:0000256" key="1">
    <source>
        <dbReference type="SAM" id="MobiDB-lite"/>
    </source>
</evidence>
<proteinExistence type="predicted"/>
<accession>A0A9D4UES7</accession>
<sequence>MQQQQAFQQQYQQSERIRQARYTVTEKLQRFEGRDISKFCTAYEQSMEDYGVNDHESVEGFHLITAPELRARIEEIWVTHGANWQEFKKALQEEYFLEDSQRVTKQSFMKWIQQKDKGLSARELLRAFEKKFQQLSTAGKKTMQPEKVELFIQVADSHLQKSLVHLLEDPSGELGLTSNWKLVTEAVNMIVKRQKRVDKFIVADPMEVLEEDLVEKPKPKLEEPVLDELVKGIQELNLNLKAVKLDGLSTSGSSSEPRQRPPQQDWDKGCMWCDSLDHIRKNCDDFNEAYKKNTVFWKDGKLHLKETGERLHFNYGKGGMKKLVKEMQHNASRVDATTYGLQVCSAEDEESTKAKGNLWPYSLRTADKGKITRDTLSQAGNYIRQTTGWSDPIDSLFVYAFLAKSQANEAMVEEKLKRDEDIVDSSKRATRTSGKKEEGASSKAVPTPEVVMEEASKVKKQGVDVVNQLAEEGVQGKSIKQGVNCRNRSVREPGTSRQKKSRRSWTAEGREPGAWQE</sequence>
<evidence type="ECO:0008006" key="4">
    <source>
        <dbReference type="Google" id="ProtNLM"/>
    </source>
</evidence>
<dbReference type="AlphaFoldDB" id="A0A9D4UES7"/>
<keyword evidence="3" id="KW-1185">Reference proteome</keyword>
<dbReference type="Proteomes" id="UP000886520">
    <property type="component" value="Chromosome 18"/>
</dbReference>
<name>A0A9D4UES7_ADICA</name>
<dbReference type="EMBL" id="JABFUD020000018">
    <property type="protein sequence ID" value="KAI5066560.1"/>
    <property type="molecule type" value="Genomic_DNA"/>
</dbReference>
<gene>
    <name evidence="2" type="ORF">GOP47_0019184</name>
</gene>
<feature type="region of interest" description="Disordered" evidence="1">
    <location>
        <begin position="471"/>
        <end position="517"/>
    </location>
</feature>
<comment type="caution">
    <text evidence="2">The sequence shown here is derived from an EMBL/GenBank/DDBJ whole genome shotgun (WGS) entry which is preliminary data.</text>
</comment>
<organism evidence="2 3">
    <name type="scientific">Adiantum capillus-veneris</name>
    <name type="common">Maidenhair fern</name>
    <dbReference type="NCBI Taxonomy" id="13818"/>
    <lineage>
        <taxon>Eukaryota</taxon>
        <taxon>Viridiplantae</taxon>
        <taxon>Streptophyta</taxon>
        <taxon>Embryophyta</taxon>
        <taxon>Tracheophyta</taxon>
        <taxon>Polypodiopsida</taxon>
        <taxon>Polypodiidae</taxon>
        <taxon>Polypodiales</taxon>
        <taxon>Pteridineae</taxon>
        <taxon>Pteridaceae</taxon>
        <taxon>Vittarioideae</taxon>
        <taxon>Adiantum</taxon>
    </lineage>
</organism>
<feature type="region of interest" description="Disordered" evidence="1">
    <location>
        <begin position="414"/>
        <end position="449"/>
    </location>
</feature>
<protein>
    <recommendedName>
        <fullName evidence="4">Retrotransposon gag domain-containing protein</fullName>
    </recommendedName>
</protein>
<reference evidence="2" key="1">
    <citation type="submission" date="2021-01" db="EMBL/GenBank/DDBJ databases">
        <title>Adiantum capillus-veneris genome.</title>
        <authorList>
            <person name="Fang Y."/>
            <person name="Liao Q."/>
        </authorList>
    </citation>
    <scope>NUCLEOTIDE SEQUENCE</scope>
    <source>
        <strain evidence="2">H3</strain>
        <tissue evidence="2">Leaf</tissue>
    </source>
</reference>
<evidence type="ECO:0000313" key="2">
    <source>
        <dbReference type="EMBL" id="KAI5066560.1"/>
    </source>
</evidence>
<feature type="compositionally biased region" description="Basic and acidic residues" evidence="1">
    <location>
        <begin position="414"/>
        <end position="427"/>
    </location>
</feature>
<dbReference type="OrthoDB" id="2001736at2759"/>